<keyword evidence="3" id="KW-0731">Sigma factor</keyword>
<evidence type="ECO:0000256" key="4">
    <source>
        <dbReference type="ARBA" id="ARBA00023125"/>
    </source>
</evidence>
<feature type="compositionally biased region" description="Pro residues" evidence="6">
    <location>
        <begin position="499"/>
        <end position="542"/>
    </location>
</feature>
<evidence type="ECO:0000256" key="1">
    <source>
        <dbReference type="ARBA" id="ARBA00010641"/>
    </source>
</evidence>
<dbReference type="InterPro" id="IPR013324">
    <property type="entry name" value="RNA_pol_sigma_r3/r4-like"/>
</dbReference>
<dbReference type="SUPFAM" id="SSF88659">
    <property type="entry name" value="Sigma3 and sigma4 domains of RNA polymerase sigma factors"/>
    <property type="match status" value="1"/>
</dbReference>
<dbReference type="Proteomes" id="UP001500879">
    <property type="component" value="Unassembled WGS sequence"/>
</dbReference>
<dbReference type="InterPro" id="IPR027383">
    <property type="entry name" value="Znf_put"/>
</dbReference>
<evidence type="ECO:0000259" key="7">
    <source>
        <dbReference type="SMART" id="SM00776"/>
    </source>
</evidence>
<dbReference type="Pfam" id="PF04542">
    <property type="entry name" value="Sigma70_r2"/>
    <property type="match status" value="1"/>
</dbReference>
<evidence type="ECO:0000256" key="6">
    <source>
        <dbReference type="SAM" id="MobiDB-lite"/>
    </source>
</evidence>
<dbReference type="InterPro" id="IPR036388">
    <property type="entry name" value="WH-like_DNA-bd_sf"/>
</dbReference>
<evidence type="ECO:0000313" key="8">
    <source>
        <dbReference type="EMBL" id="GAA0435507.1"/>
    </source>
</evidence>
<feature type="domain" description="Glycosyl hydrolase family 98 putative carbohydrate-binding module" evidence="7">
    <location>
        <begin position="541"/>
        <end position="704"/>
    </location>
</feature>
<comment type="similarity">
    <text evidence="1">Belongs to the sigma-70 factor family. ECF subfamily.</text>
</comment>
<dbReference type="Gene3D" id="1.10.10.10">
    <property type="entry name" value="Winged helix-like DNA-binding domain superfamily/Winged helix DNA-binding domain"/>
    <property type="match status" value="1"/>
</dbReference>
<dbReference type="Gene3D" id="1.10.10.1320">
    <property type="entry name" value="Anti-sigma factor, zinc-finger domain"/>
    <property type="match status" value="1"/>
</dbReference>
<sequence length="705" mass="71615">MGVDGREEPYGSEESSAAASHRAPPGVPGQGGPRSRGRGRHGGGPSLPQQRGSEWGGAFDDAVSRTPGDAPEGPEAESPDADGAGARSGADRADGPGDEPDERESPPSDAELVARLRDGEDPGADSYALLYRRHADAVRGYARSCCRDVHTAEDLTNEVFASTLQAVRRGSGPDTAVRAYLLTTVRRVAAAWAKTARREQLVEDFAVFAVSAAGPAGEDGDTPDGEAHAMRQAEASLAVQAFRSLPERWQMVLWHTTVEEEAPSQVAPLLGLSANATAVLAHRAREGLRQAYLQAHVSASLTSTGSCAQYADRLGAYARGGLRMRAERGLRKHLAECARCRTAALELADVNARLRAVLPVAVVGWFTAGASAKAVAGLAAGAAGAGAGAAAGGAAASGAGSGSGAAAGEGLGAPAKVALGAGAVLTAGAVLAYALSGGSAGPPRRPEARRPVASAAPSHRPGPTPTAGPTAAPSSPPPPPEPRRVAARAVVPSASSTPAPTPPATPSPAPSPSHTPRPAPPSRPVPSPPPPKPPKPVPPPPAAVHHLNELDFDALGDRGSGGISGIAGIGRDSGDRADREPEVRIDEGSPMWQRDGLRVGGHTYLHGVSVGTTSSVAIDLNGPCTAYDALAGVDDLSLGGGAVRFSVSADGERLWESEVLRSGDAAVPVHVPLDGRRTLRLEVEGMSPYGDVALADWALARLVCT</sequence>
<feature type="compositionally biased region" description="Low complexity" evidence="6">
    <location>
        <begin position="12"/>
        <end position="24"/>
    </location>
</feature>
<keyword evidence="4" id="KW-0238">DNA-binding</keyword>
<dbReference type="SUPFAM" id="SSF88946">
    <property type="entry name" value="Sigma2 domain of RNA polymerase sigma factors"/>
    <property type="match status" value="1"/>
</dbReference>
<dbReference type="SMART" id="SM00776">
    <property type="entry name" value="NPCBM"/>
    <property type="match status" value="1"/>
</dbReference>
<dbReference type="InterPro" id="IPR013325">
    <property type="entry name" value="RNA_pol_sigma_r2"/>
</dbReference>
<comment type="caution">
    <text evidence="8">The sequence shown here is derived from an EMBL/GenBank/DDBJ whole genome shotgun (WGS) entry which is preliminary data.</text>
</comment>
<keyword evidence="2" id="KW-0805">Transcription regulation</keyword>
<accession>A0ABP3J0E1</accession>
<dbReference type="RefSeq" id="WP_344032317.1">
    <property type="nucleotide sequence ID" value="NZ_BAAABX010000084.1"/>
</dbReference>
<feature type="region of interest" description="Disordered" evidence="6">
    <location>
        <begin position="1"/>
        <end position="109"/>
    </location>
</feature>
<dbReference type="InterPro" id="IPR007627">
    <property type="entry name" value="RNA_pol_sigma70_r2"/>
</dbReference>
<keyword evidence="9" id="KW-1185">Reference proteome</keyword>
<evidence type="ECO:0000313" key="9">
    <source>
        <dbReference type="Proteomes" id="UP001500879"/>
    </source>
</evidence>
<feature type="region of interest" description="Disordered" evidence="6">
    <location>
        <begin position="437"/>
        <end position="581"/>
    </location>
</feature>
<proteinExistence type="inferred from homology"/>
<dbReference type="InterPro" id="IPR014284">
    <property type="entry name" value="RNA_pol_sigma-70_dom"/>
</dbReference>
<dbReference type="Pfam" id="PF13490">
    <property type="entry name" value="zf-HC2"/>
    <property type="match status" value="1"/>
</dbReference>
<organism evidence="8 9">
    <name type="scientific">Streptomyces luteireticuli</name>
    <dbReference type="NCBI Taxonomy" id="173858"/>
    <lineage>
        <taxon>Bacteria</taxon>
        <taxon>Bacillati</taxon>
        <taxon>Actinomycetota</taxon>
        <taxon>Actinomycetes</taxon>
        <taxon>Kitasatosporales</taxon>
        <taxon>Streptomycetaceae</taxon>
        <taxon>Streptomyces</taxon>
    </lineage>
</organism>
<evidence type="ECO:0000256" key="5">
    <source>
        <dbReference type="ARBA" id="ARBA00023163"/>
    </source>
</evidence>
<keyword evidence="5" id="KW-0804">Transcription</keyword>
<evidence type="ECO:0000256" key="2">
    <source>
        <dbReference type="ARBA" id="ARBA00023015"/>
    </source>
</evidence>
<name>A0ABP3J0E1_9ACTN</name>
<dbReference type="PANTHER" id="PTHR43133">
    <property type="entry name" value="RNA POLYMERASE ECF-TYPE SIGMA FACTO"/>
    <property type="match status" value="1"/>
</dbReference>
<dbReference type="SUPFAM" id="SSF49785">
    <property type="entry name" value="Galactose-binding domain-like"/>
    <property type="match status" value="1"/>
</dbReference>
<feature type="compositionally biased region" description="Low complexity" evidence="6">
    <location>
        <begin position="487"/>
        <end position="498"/>
    </location>
</feature>
<dbReference type="NCBIfam" id="TIGR02937">
    <property type="entry name" value="sigma70-ECF"/>
    <property type="match status" value="1"/>
</dbReference>
<evidence type="ECO:0000256" key="3">
    <source>
        <dbReference type="ARBA" id="ARBA00023082"/>
    </source>
</evidence>
<dbReference type="EMBL" id="BAAABX010000084">
    <property type="protein sequence ID" value="GAA0435507.1"/>
    <property type="molecule type" value="Genomic_DNA"/>
</dbReference>
<dbReference type="InterPro" id="IPR041916">
    <property type="entry name" value="Anti_sigma_zinc_sf"/>
</dbReference>
<dbReference type="Pfam" id="PF08305">
    <property type="entry name" value="NPCBM"/>
    <property type="match status" value="1"/>
</dbReference>
<dbReference type="InterPro" id="IPR008979">
    <property type="entry name" value="Galactose-bd-like_sf"/>
</dbReference>
<dbReference type="PANTHER" id="PTHR43133:SF8">
    <property type="entry name" value="RNA POLYMERASE SIGMA FACTOR HI_1459-RELATED"/>
    <property type="match status" value="1"/>
</dbReference>
<dbReference type="Gene3D" id="2.60.120.1060">
    <property type="entry name" value="NPCBM/NEW2 domain"/>
    <property type="match status" value="1"/>
</dbReference>
<dbReference type="InterPro" id="IPR038637">
    <property type="entry name" value="NPCBM_sf"/>
</dbReference>
<feature type="compositionally biased region" description="Gly residues" evidence="6">
    <location>
        <begin position="558"/>
        <end position="568"/>
    </location>
</feature>
<dbReference type="Gene3D" id="1.10.1740.10">
    <property type="match status" value="1"/>
</dbReference>
<protein>
    <recommendedName>
        <fullName evidence="7">Glycosyl hydrolase family 98 putative carbohydrate-binding module domain-containing protein</fullName>
    </recommendedName>
</protein>
<dbReference type="InterPro" id="IPR013222">
    <property type="entry name" value="Glyco_hyd_98_carb-bd"/>
</dbReference>
<reference evidence="9" key="1">
    <citation type="journal article" date="2019" name="Int. J. Syst. Evol. Microbiol.">
        <title>The Global Catalogue of Microorganisms (GCM) 10K type strain sequencing project: providing services to taxonomists for standard genome sequencing and annotation.</title>
        <authorList>
            <consortium name="The Broad Institute Genomics Platform"/>
            <consortium name="The Broad Institute Genome Sequencing Center for Infectious Disease"/>
            <person name="Wu L."/>
            <person name="Ma J."/>
        </authorList>
    </citation>
    <scope>NUCLEOTIDE SEQUENCE [LARGE SCALE GENOMIC DNA]</scope>
    <source>
        <strain evidence="9">JCM 4788</strain>
    </source>
</reference>
<gene>
    <name evidence="8" type="ORF">GCM10010357_66220</name>
</gene>
<feature type="compositionally biased region" description="Basic and acidic residues" evidence="6">
    <location>
        <begin position="572"/>
        <end position="581"/>
    </location>
</feature>
<dbReference type="InterPro" id="IPR039425">
    <property type="entry name" value="RNA_pol_sigma-70-like"/>
</dbReference>